<comment type="caution">
    <text evidence="2">The sequence shown here is derived from an EMBL/GenBank/DDBJ whole genome shotgun (WGS) entry which is preliminary data.</text>
</comment>
<evidence type="ECO:0000313" key="2">
    <source>
        <dbReference type="EMBL" id="KAG8568846.1"/>
    </source>
</evidence>
<sequence>MCLTAPFNTVDALEVAEVSGTFTVDRALLSHLLDPFNVPWVLVISGRHFRFPPYIMCHLLTLKLWLFVVFLTTLFGKCFSSLLHLSSTFHYHHVVSFIFCINPFPY</sequence>
<gene>
    <name evidence="2" type="ORF">GDO81_014175</name>
</gene>
<keyword evidence="1" id="KW-0812">Transmembrane</keyword>
<organism evidence="2 3">
    <name type="scientific">Engystomops pustulosus</name>
    <name type="common">Tungara frog</name>
    <name type="synonym">Physalaemus pustulosus</name>
    <dbReference type="NCBI Taxonomy" id="76066"/>
    <lineage>
        <taxon>Eukaryota</taxon>
        <taxon>Metazoa</taxon>
        <taxon>Chordata</taxon>
        <taxon>Craniata</taxon>
        <taxon>Vertebrata</taxon>
        <taxon>Euteleostomi</taxon>
        <taxon>Amphibia</taxon>
        <taxon>Batrachia</taxon>
        <taxon>Anura</taxon>
        <taxon>Neobatrachia</taxon>
        <taxon>Hyloidea</taxon>
        <taxon>Leptodactylidae</taxon>
        <taxon>Leiuperinae</taxon>
        <taxon>Engystomops</taxon>
    </lineage>
</organism>
<feature type="transmembrane region" description="Helical" evidence="1">
    <location>
        <begin position="51"/>
        <end position="75"/>
    </location>
</feature>
<name>A0AAV7B8I5_ENGPU</name>
<proteinExistence type="predicted"/>
<keyword evidence="3" id="KW-1185">Reference proteome</keyword>
<keyword evidence="1" id="KW-0472">Membrane</keyword>
<reference evidence="2" key="1">
    <citation type="thesis" date="2020" institute="ProQuest LLC" country="789 East Eisenhower Parkway, Ann Arbor, MI, USA">
        <title>Comparative Genomics and Chromosome Evolution.</title>
        <authorList>
            <person name="Mudd A.B."/>
        </authorList>
    </citation>
    <scope>NUCLEOTIDE SEQUENCE</scope>
    <source>
        <strain evidence="2">237g6f4</strain>
        <tissue evidence="2">Blood</tissue>
    </source>
</reference>
<evidence type="ECO:0000256" key="1">
    <source>
        <dbReference type="SAM" id="Phobius"/>
    </source>
</evidence>
<protein>
    <submittedName>
        <fullName evidence="2">Uncharacterized protein</fullName>
    </submittedName>
</protein>
<dbReference type="EMBL" id="WNYA01000006">
    <property type="protein sequence ID" value="KAG8568846.1"/>
    <property type="molecule type" value="Genomic_DNA"/>
</dbReference>
<dbReference type="Proteomes" id="UP000824782">
    <property type="component" value="Unassembled WGS sequence"/>
</dbReference>
<accession>A0AAV7B8I5</accession>
<dbReference type="AlphaFoldDB" id="A0AAV7B8I5"/>
<keyword evidence="1" id="KW-1133">Transmembrane helix</keyword>
<evidence type="ECO:0000313" key="3">
    <source>
        <dbReference type="Proteomes" id="UP000824782"/>
    </source>
</evidence>